<evidence type="ECO:0000313" key="1">
    <source>
        <dbReference type="EMBL" id="EJW81019.1"/>
    </source>
</evidence>
<dbReference type="AlphaFoldDB" id="J9F0W8"/>
<accession>J9F0W8</accession>
<organism evidence="1 2">
    <name type="scientific">Wuchereria bancrofti</name>
    <dbReference type="NCBI Taxonomy" id="6293"/>
    <lineage>
        <taxon>Eukaryota</taxon>
        <taxon>Metazoa</taxon>
        <taxon>Ecdysozoa</taxon>
        <taxon>Nematoda</taxon>
        <taxon>Chromadorea</taxon>
        <taxon>Rhabditida</taxon>
        <taxon>Spirurina</taxon>
        <taxon>Spiruromorpha</taxon>
        <taxon>Filarioidea</taxon>
        <taxon>Onchocercidae</taxon>
        <taxon>Wuchereria</taxon>
    </lineage>
</organism>
<sequence length="162" mass="18091">MSTAPIAKTFSMIYVDEKDNSIDIALSYTDIMNGISLIAEKLTSYRNCLIAIILPKHPAFVSAILGVLETKNCFVCCSNIETANSYRSAMVSCIISTIATNDNQLSINIHGLQIYFHHNGYYCLDEFGKDKLCYLITTSGTLGKRKEVFVPHSCIMPNIWDF</sequence>
<evidence type="ECO:0008006" key="3">
    <source>
        <dbReference type="Google" id="ProtNLM"/>
    </source>
</evidence>
<comment type="caution">
    <text evidence="1">The sequence shown here is derived from an EMBL/GenBank/DDBJ whole genome shotgun (WGS) entry which is preliminary data.</text>
</comment>
<dbReference type="InterPro" id="IPR042099">
    <property type="entry name" value="ANL_N_sf"/>
</dbReference>
<proteinExistence type="predicted"/>
<dbReference type="PANTHER" id="PTHR44394:SF1">
    <property type="entry name" value="BETA-ALANINE-ACTIVATING ENZYME"/>
    <property type="match status" value="1"/>
</dbReference>
<dbReference type="SUPFAM" id="SSF56801">
    <property type="entry name" value="Acetyl-CoA synthetase-like"/>
    <property type="match status" value="1"/>
</dbReference>
<evidence type="ECO:0000313" key="2">
    <source>
        <dbReference type="Proteomes" id="UP000004810"/>
    </source>
</evidence>
<feature type="non-terminal residue" evidence="1">
    <location>
        <position position="162"/>
    </location>
</feature>
<dbReference type="InterPro" id="IPR052091">
    <property type="entry name" value="Beta-ala_Activ/Resist"/>
</dbReference>
<dbReference type="Gene3D" id="3.40.50.12780">
    <property type="entry name" value="N-terminal domain of ligase-like"/>
    <property type="match status" value="1"/>
</dbReference>
<name>J9F0W8_WUCBA</name>
<gene>
    <name evidence="1" type="ORF">WUBG_08073</name>
</gene>
<dbReference type="GO" id="GO:0043041">
    <property type="term" value="P:amino acid activation for nonribosomal peptide biosynthetic process"/>
    <property type="evidence" value="ECO:0007669"/>
    <property type="project" value="TreeGrafter"/>
</dbReference>
<dbReference type="Proteomes" id="UP000004810">
    <property type="component" value="Unassembled WGS sequence"/>
</dbReference>
<protein>
    <recommendedName>
        <fullName evidence="3">AMP-dependent synthetase/ligase domain-containing protein</fullName>
    </recommendedName>
</protein>
<dbReference type="PANTHER" id="PTHR44394">
    <property type="entry name" value="BETA-ALANINE-ACTIVATING ENZYME"/>
    <property type="match status" value="1"/>
</dbReference>
<dbReference type="EMBL" id="ADBV01003996">
    <property type="protein sequence ID" value="EJW81019.1"/>
    <property type="molecule type" value="Genomic_DNA"/>
</dbReference>
<reference evidence="2" key="1">
    <citation type="submission" date="2012-08" db="EMBL/GenBank/DDBJ databases">
        <title>The Genome Sequence of Wuchereria bancrofti.</title>
        <authorList>
            <person name="Nutman T.B."/>
            <person name="Fink D.L."/>
            <person name="Russ C."/>
            <person name="Young S."/>
            <person name="Zeng Q."/>
            <person name="Koehrsen M."/>
            <person name="Alvarado L."/>
            <person name="Berlin A."/>
            <person name="Chapman S.B."/>
            <person name="Chen Z."/>
            <person name="Freedman E."/>
            <person name="Gellesch M."/>
            <person name="Goldberg J."/>
            <person name="Griggs A."/>
            <person name="Gujja S."/>
            <person name="Heilman E.R."/>
            <person name="Heiman D."/>
            <person name="Hepburn T."/>
            <person name="Howarth C."/>
            <person name="Jen D."/>
            <person name="Larson L."/>
            <person name="Lewis B."/>
            <person name="Mehta T."/>
            <person name="Park D."/>
            <person name="Pearson M."/>
            <person name="Roberts A."/>
            <person name="Saif S."/>
            <person name="Shea T."/>
            <person name="Shenoy N."/>
            <person name="Sisk P."/>
            <person name="Stolte C."/>
            <person name="Sykes S."/>
            <person name="Walk T."/>
            <person name="White J."/>
            <person name="Yandava C."/>
            <person name="Haas B."/>
            <person name="Henn M.R."/>
            <person name="Nusbaum C."/>
            <person name="Birren B."/>
        </authorList>
    </citation>
    <scope>NUCLEOTIDE SEQUENCE [LARGE SCALE GENOMIC DNA]</scope>
    <source>
        <strain evidence="2">NA</strain>
    </source>
</reference>